<gene>
    <name evidence="1" type="ORF">Ato02nite_024660</name>
</gene>
<evidence type="ECO:0000313" key="1">
    <source>
        <dbReference type="EMBL" id="GIM90673.1"/>
    </source>
</evidence>
<protein>
    <submittedName>
        <fullName evidence="1">Uncharacterized protein</fullName>
    </submittedName>
</protein>
<keyword evidence="2" id="KW-1185">Reference proteome</keyword>
<reference evidence="1 2" key="1">
    <citation type="submission" date="2021-03" db="EMBL/GenBank/DDBJ databases">
        <title>Whole genome shotgun sequence of Actinoplanes toevensis NBRC 105298.</title>
        <authorList>
            <person name="Komaki H."/>
            <person name="Tamura T."/>
        </authorList>
    </citation>
    <scope>NUCLEOTIDE SEQUENCE [LARGE SCALE GENOMIC DNA]</scope>
    <source>
        <strain evidence="1 2">NBRC 105298</strain>
    </source>
</reference>
<sequence length="60" mass="5695">MITGTGGTFGVWVTVIGPVPQGDVAGAAICRASVVREVVGEVVGEAELGGGLVGVAVGDG</sequence>
<accession>A0A919T888</accession>
<name>A0A919T888_9ACTN</name>
<dbReference type="EMBL" id="BOQN01000034">
    <property type="protein sequence ID" value="GIM90673.1"/>
    <property type="molecule type" value="Genomic_DNA"/>
</dbReference>
<dbReference type="RefSeq" id="WP_213006604.1">
    <property type="nucleotide sequence ID" value="NZ_BOQN01000034.1"/>
</dbReference>
<comment type="caution">
    <text evidence="1">The sequence shown here is derived from an EMBL/GenBank/DDBJ whole genome shotgun (WGS) entry which is preliminary data.</text>
</comment>
<dbReference type="AlphaFoldDB" id="A0A919T888"/>
<proteinExistence type="predicted"/>
<dbReference type="Proteomes" id="UP000677082">
    <property type="component" value="Unassembled WGS sequence"/>
</dbReference>
<organism evidence="1 2">
    <name type="scientific">Paractinoplanes toevensis</name>
    <dbReference type="NCBI Taxonomy" id="571911"/>
    <lineage>
        <taxon>Bacteria</taxon>
        <taxon>Bacillati</taxon>
        <taxon>Actinomycetota</taxon>
        <taxon>Actinomycetes</taxon>
        <taxon>Micromonosporales</taxon>
        <taxon>Micromonosporaceae</taxon>
        <taxon>Paractinoplanes</taxon>
    </lineage>
</organism>
<evidence type="ECO:0000313" key="2">
    <source>
        <dbReference type="Proteomes" id="UP000677082"/>
    </source>
</evidence>